<proteinExistence type="predicted"/>
<gene>
    <name evidence="1" type="ORF">L6164_003034</name>
</gene>
<organism evidence="1 2">
    <name type="scientific">Bauhinia variegata</name>
    <name type="common">Purple orchid tree</name>
    <name type="synonym">Phanera variegata</name>
    <dbReference type="NCBI Taxonomy" id="167791"/>
    <lineage>
        <taxon>Eukaryota</taxon>
        <taxon>Viridiplantae</taxon>
        <taxon>Streptophyta</taxon>
        <taxon>Embryophyta</taxon>
        <taxon>Tracheophyta</taxon>
        <taxon>Spermatophyta</taxon>
        <taxon>Magnoliopsida</taxon>
        <taxon>eudicotyledons</taxon>
        <taxon>Gunneridae</taxon>
        <taxon>Pentapetalae</taxon>
        <taxon>rosids</taxon>
        <taxon>fabids</taxon>
        <taxon>Fabales</taxon>
        <taxon>Fabaceae</taxon>
        <taxon>Cercidoideae</taxon>
        <taxon>Cercideae</taxon>
        <taxon>Bauhiniinae</taxon>
        <taxon>Bauhinia</taxon>
    </lineage>
</organism>
<comment type="caution">
    <text evidence="1">The sequence shown here is derived from an EMBL/GenBank/DDBJ whole genome shotgun (WGS) entry which is preliminary data.</text>
</comment>
<name>A0ACB9Q022_BAUVA</name>
<sequence>MLSYIPQIQTRNVVVFFKLGAQKVGCNMEMETPETMPTLSRLCMYRYKARQVEVSVSRSSMFYPLPGFDEEHMTISHYLPASVSSVEQLGVKVQIWCHSREGIEVLLHGPSFGPSFNPQRYVDREVEGIPKDFSSYSNVNIDKYMLPSIRPHAASSNLSATGAINSVNAVTNGDHNNSIYNNCNFY</sequence>
<evidence type="ECO:0000313" key="2">
    <source>
        <dbReference type="Proteomes" id="UP000828941"/>
    </source>
</evidence>
<dbReference type="Proteomes" id="UP000828941">
    <property type="component" value="Chromosome 2"/>
</dbReference>
<protein>
    <submittedName>
        <fullName evidence="1">Uncharacterized protein</fullName>
    </submittedName>
</protein>
<accession>A0ACB9Q022</accession>
<evidence type="ECO:0000313" key="1">
    <source>
        <dbReference type="EMBL" id="KAI4354141.1"/>
    </source>
</evidence>
<keyword evidence="2" id="KW-1185">Reference proteome</keyword>
<dbReference type="EMBL" id="CM039427">
    <property type="protein sequence ID" value="KAI4354141.1"/>
    <property type="molecule type" value="Genomic_DNA"/>
</dbReference>
<reference evidence="1 2" key="1">
    <citation type="journal article" date="2022" name="DNA Res.">
        <title>Chromosomal-level genome assembly of the orchid tree Bauhinia variegata (Leguminosae; Cercidoideae) supports the allotetraploid origin hypothesis of Bauhinia.</title>
        <authorList>
            <person name="Zhong Y."/>
            <person name="Chen Y."/>
            <person name="Zheng D."/>
            <person name="Pang J."/>
            <person name="Liu Y."/>
            <person name="Luo S."/>
            <person name="Meng S."/>
            <person name="Qian L."/>
            <person name="Wei D."/>
            <person name="Dai S."/>
            <person name="Zhou R."/>
        </authorList>
    </citation>
    <scope>NUCLEOTIDE SEQUENCE [LARGE SCALE GENOMIC DNA]</scope>
    <source>
        <strain evidence="1">BV-YZ2020</strain>
    </source>
</reference>